<feature type="domain" description="Leucine-binding protein" evidence="4">
    <location>
        <begin position="33"/>
        <end position="368"/>
    </location>
</feature>
<dbReference type="InterPro" id="IPR051010">
    <property type="entry name" value="BCAA_transport"/>
</dbReference>
<sequence>MSSSIVHGTARRRFAWAAAFAAALGLAPAHADPLKIGVILPLTGTGAALGKQMQSAYELALDHLGGKLGGVEVQLVTGDSQSKPDVANRLAEEMIKSSKVPVIVGPLFSNEVMAAYAPIVRSKTFLISPVAGPAPLAGSGCSEYFFNTSSQNDQPAEAMGQYLSDKGAKRLYVMTPNYQGGKDTVAGLQRTYKTPLAGESYTKFGEVEFSSELSTLRAARPDSVFIFYPGAMAVSYLKQYSQAGLIKSVPLYVVWTVDQSSLPAIGDDALGVLGVGMWSVDLDNPANRKFVSGYEARFGMLPNDYAAFAYDAFMLLDSAIRKVGGKVDDKPALRAALKQADFKSVRGNFKFANNGFPVQDYYLREVVKRDDGVLVTKTLSTVMKGIPDSYAKDCKL</sequence>
<dbReference type="EMBL" id="BAABFO010000009">
    <property type="protein sequence ID" value="GAA4332549.1"/>
    <property type="molecule type" value="Genomic_DNA"/>
</dbReference>
<name>A0ABP8H0H2_9BURK</name>
<reference evidence="6" key="1">
    <citation type="journal article" date="2019" name="Int. J. Syst. Evol. Microbiol.">
        <title>The Global Catalogue of Microorganisms (GCM) 10K type strain sequencing project: providing services to taxonomists for standard genome sequencing and annotation.</title>
        <authorList>
            <consortium name="The Broad Institute Genomics Platform"/>
            <consortium name="The Broad Institute Genome Sequencing Center for Infectious Disease"/>
            <person name="Wu L."/>
            <person name="Ma J."/>
        </authorList>
    </citation>
    <scope>NUCLEOTIDE SEQUENCE [LARGE SCALE GENOMIC DNA]</scope>
    <source>
        <strain evidence="6">JCM 17666</strain>
    </source>
</reference>
<comment type="caution">
    <text evidence="5">The sequence shown here is derived from an EMBL/GenBank/DDBJ whole genome shotgun (WGS) entry which is preliminary data.</text>
</comment>
<gene>
    <name evidence="5" type="ORF">GCM10023144_22740</name>
</gene>
<proteinExistence type="inferred from homology"/>
<dbReference type="Proteomes" id="UP001501671">
    <property type="component" value="Unassembled WGS sequence"/>
</dbReference>
<dbReference type="PANTHER" id="PTHR30483:SF6">
    <property type="entry name" value="PERIPLASMIC BINDING PROTEIN OF ABC TRANSPORTER FOR NATURAL AMINO ACIDS"/>
    <property type="match status" value="1"/>
</dbReference>
<dbReference type="Gene3D" id="3.40.50.2300">
    <property type="match status" value="2"/>
</dbReference>
<comment type="similarity">
    <text evidence="1">Belongs to the leucine-binding protein family.</text>
</comment>
<evidence type="ECO:0000256" key="1">
    <source>
        <dbReference type="ARBA" id="ARBA00010062"/>
    </source>
</evidence>
<dbReference type="CDD" id="cd06359">
    <property type="entry name" value="PBP1_Nba-like"/>
    <property type="match status" value="1"/>
</dbReference>
<evidence type="ECO:0000256" key="3">
    <source>
        <dbReference type="SAM" id="SignalP"/>
    </source>
</evidence>
<evidence type="ECO:0000259" key="4">
    <source>
        <dbReference type="Pfam" id="PF13458"/>
    </source>
</evidence>
<dbReference type="SUPFAM" id="SSF53822">
    <property type="entry name" value="Periplasmic binding protein-like I"/>
    <property type="match status" value="1"/>
</dbReference>
<feature type="signal peptide" evidence="3">
    <location>
        <begin position="1"/>
        <end position="31"/>
    </location>
</feature>
<dbReference type="RefSeq" id="WP_345249425.1">
    <property type="nucleotide sequence ID" value="NZ_BAABFO010000009.1"/>
</dbReference>
<accession>A0ABP8H0H2</accession>
<evidence type="ECO:0000313" key="5">
    <source>
        <dbReference type="EMBL" id="GAA4332549.1"/>
    </source>
</evidence>
<organism evidence="5 6">
    <name type="scientific">Pigmentiphaga soli</name>
    <dbReference type="NCBI Taxonomy" id="1007095"/>
    <lineage>
        <taxon>Bacteria</taxon>
        <taxon>Pseudomonadati</taxon>
        <taxon>Pseudomonadota</taxon>
        <taxon>Betaproteobacteria</taxon>
        <taxon>Burkholderiales</taxon>
        <taxon>Alcaligenaceae</taxon>
        <taxon>Pigmentiphaga</taxon>
    </lineage>
</organism>
<dbReference type="InterPro" id="IPR028082">
    <property type="entry name" value="Peripla_BP_I"/>
</dbReference>
<dbReference type="InterPro" id="IPR028081">
    <property type="entry name" value="Leu-bd"/>
</dbReference>
<dbReference type="Pfam" id="PF13458">
    <property type="entry name" value="Peripla_BP_6"/>
    <property type="match status" value="1"/>
</dbReference>
<keyword evidence="2 3" id="KW-0732">Signal</keyword>
<dbReference type="PANTHER" id="PTHR30483">
    <property type="entry name" value="LEUCINE-SPECIFIC-BINDING PROTEIN"/>
    <property type="match status" value="1"/>
</dbReference>
<evidence type="ECO:0000313" key="6">
    <source>
        <dbReference type="Proteomes" id="UP001501671"/>
    </source>
</evidence>
<keyword evidence="6" id="KW-1185">Reference proteome</keyword>
<feature type="chain" id="PRO_5047477572" evidence="3">
    <location>
        <begin position="32"/>
        <end position="396"/>
    </location>
</feature>
<evidence type="ECO:0000256" key="2">
    <source>
        <dbReference type="ARBA" id="ARBA00022729"/>
    </source>
</evidence>
<protein>
    <submittedName>
        <fullName evidence="5">ABC transporter substrate-binding protein</fullName>
    </submittedName>
</protein>